<feature type="transmembrane region" description="Helical" evidence="1">
    <location>
        <begin position="6"/>
        <end position="28"/>
    </location>
</feature>
<protein>
    <submittedName>
        <fullName evidence="2">Uncharacterized protein</fullName>
    </submittedName>
</protein>
<organism evidence="2 3">
    <name type="scientific">Candidatus Nomurabacteria bacterium GW2011_GWA1_46_11</name>
    <dbReference type="NCBI Taxonomy" id="1618732"/>
    <lineage>
        <taxon>Bacteria</taxon>
        <taxon>Candidatus Nomuraibacteriota</taxon>
    </lineage>
</organism>
<keyword evidence="1" id="KW-0812">Transmembrane</keyword>
<gene>
    <name evidence="2" type="ORF">UX31_C0042G0002</name>
</gene>
<dbReference type="Proteomes" id="UP000034107">
    <property type="component" value="Unassembled WGS sequence"/>
</dbReference>
<keyword evidence="1" id="KW-0472">Membrane</keyword>
<name>A0A0G1NJ43_9BACT</name>
<dbReference type="EMBL" id="LCLS01000042">
    <property type="protein sequence ID" value="KKU20367.1"/>
    <property type="molecule type" value="Genomic_DNA"/>
</dbReference>
<keyword evidence="1" id="KW-1133">Transmembrane helix</keyword>
<evidence type="ECO:0000313" key="3">
    <source>
        <dbReference type="Proteomes" id="UP000034107"/>
    </source>
</evidence>
<accession>A0A0G1NJ43</accession>
<proteinExistence type="predicted"/>
<evidence type="ECO:0000313" key="2">
    <source>
        <dbReference type="EMBL" id="KKU20367.1"/>
    </source>
</evidence>
<comment type="caution">
    <text evidence="2">The sequence shown here is derived from an EMBL/GenBank/DDBJ whole genome shotgun (WGS) entry which is preliminary data.</text>
</comment>
<reference evidence="2 3" key="1">
    <citation type="journal article" date="2015" name="Nature">
        <title>rRNA introns, odd ribosomes, and small enigmatic genomes across a large radiation of phyla.</title>
        <authorList>
            <person name="Brown C.T."/>
            <person name="Hug L.A."/>
            <person name="Thomas B.C."/>
            <person name="Sharon I."/>
            <person name="Castelle C.J."/>
            <person name="Singh A."/>
            <person name="Wilkins M.J."/>
            <person name="Williams K.H."/>
            <person name="Banfield J.F."/>
        </authorList>
    </citation>
    <scope>NUCLEOTIDE SEQUENCE [LARGE SCALE GENOMIC DNA]</scope>
</reference>
<sequence>MTRRGFAAPFVLIGVLVLLVAVGGAYYLGKSSPSPTLPQPATSTPAPLVVDPTANWKMYTNTKYGYGIKYPPRWVLMGPDQEAKTSNFTSIRESAKTYPLHDIAIQSYGPSTDKDIEQFKQLTVSWVWKDKPSQKSILVNGVEAWVKEGLMNFSDGKLYWRKYILVQGKNNLIEVSWWDSSDRSQETTFNQILSTFKFTDQKSVSESDKNAILTTVSKYIKSKGSNVDNFAILGPDYFSSGVFSVVIKDKNAGPSDPGPILVGKVNGQWVVASGYDANQCRWLREWIRESSPDEATKAYMGYTDHCK</sequence>
<dbReference type="AlphaFoldDB" id="A0A0G1NJ43"/>
<evidence type="ECO:0000256" key="1">
    <source>
        <dbReference type="SAM" id="Phobius"/>
    </source>
</evidence>